<protein>
    <submittedName>
        <fullName evidence="1">Uncharacterized protein</fullName>
    </submittedName>
</protein>
<accession>A0A540NB70</accession>
<evidence type="ECO:0000313" key="2">
    <source>
        <dbReference type="Proteomes" id="UP000315295"/>
    </source>
</evidence>
<proteinExistence type="predicted"/>
<name>A0A540NB70_MALBA</name>
<organism evidence="1 2">
    <name type="scientific">Malus baccata</name>
    <name type="common">Siberian crab apple</name>
    <name type="synonym">Pyrus baccata</name>
    <dbReference type="NCBI Taxonomy" id="106549"/>
    <lineage>
        <taxon>Eukaryota</taxon>
        <taxon>Viridiplantae</taxon>
        <taxon>Streptophyta</taxon>
        <taxon>Embryophyta</taxon>
        <taxon>Tracheophyta</taxon>
        <taxon>Spermatophyta</taxon>
        <taxon>Magnoliopsida</taxon>
        <taxon>eudicotyledons</taxon>
        <taxon>Gunneridae</taxon>
        <taxon>Pentapetalae</taxon>
        <taxon>rosids</taxon>
        <taxon>fabids</taxon>
        <taxon>Rosales</taxon>
        <taxon>Rosaceae</taxon>
        <taxon>Amygdaloideae</taxon>
        <taxon>Maleae</taxon>
        <taxon>Malus</taxon>
    </lineage>
</organism>
<comment type="caution">
    <text evidence="1">The sequence shown here is derived from an EMBL/GenBank/DDBJ whole genome shotgun (WGS) entry which is preliminary data.</text>
</comment>
<dbReference type="STRING" id="106549.A0A540NB70"/>
<evidence type="ECO:0000313" key="1">
    <source>
        <dbReference type="EMBL" id="TQE07740.1"/>
    </source>
</evidence>
<sequence length="54" mass="5816">MQFAMAPICYAHLAAAQVGQFMNFEDLSETLSGKGSVTSSENVPVAELPKWQLA</sequence>
<keyword evidence="2" id="KW-1185">Reference proteome</keyword>
<dbReference type="AlphaFoldDB" id="A0A540NB70"/>
<dbReference type="Proteomes" id="UP000315295">
    <property type="component" value="Unassembled WGS sequence"/>
</dbReference>
<dbReference type="EMBL" id="VIEB01000081">
    <property type="protein sequence ID" value="TQE07740.1"/>
    <property type="molecule type" value="Genomic_DNA"/>
</dbReference>
<gene>
    <name evidence="1" type="ORF">C1H46_006673</name>
</gene>
<reference evidence="1 2" key="1">
    <citation type="journal article" date="2019" name="G3 (Bethesda)">
        <title>Sequencing of a Wild Apple (Malus baccata) Genome Unravels the Differences Between Cultivated and Wild Apple Species Regarding Disease Resistance and Cold Tolerance.</title>
        <authorList>
            <person name="Chen X."/>
        </authorList>
    </citation>
    <scope>NUCLEOTIDE SEQUENCE [LARGE SCALE GENOMIC DNA]</scope>
    <source>
        <strain evidence="2">cv. Shandingzi</strain>
        <tissue evidence="1">Leaves</tissue>
    </source>
</reference>